<dbReference type="EC" id="5.1.99.6" evidence="19"/>
<dbReference type="InterPro" id="IPR029056">
    <property type="entry name" value="Ribokinase-like"/>
</dbReference>
<comment type="function">
    <text evidence="18">Catalyzes the epimerization of the S- and R-forms of NAD(P)HX, a damaged form of NAD(P)H that is a result of enzymatic or heat-dependent hydration. This is a prerequisite for the S-specific NAD(P)H-hydrate dehydratase to allow the repair of both epimers of NAD(P)HX.</text>
</comment>
<keyword evidence="5 18" id="KW-0479">Metal-binding</keyword>
<evidence type="ECO:0000256" key="14">
    <source>
        <dbReference type="ARBA" id="ARBA00025153"/>
    </source>
</evidence>
<comment type="similarity">
    <text evidence="18">Belongs to the NnrE/AIBP family.</text>
</comment>
<dbReference type="AlphaFoldDB" id="A0A1G6YXB3"/>
<sequence>MKLVTAEQMREMDRQAIEDYGIEGLVLMENAGRGAAAVLQRRYAERYPGPLLILCGKGNNGGDGYVMARHLQAWGWQVRLLALAAPQRLRGAAGHNAAIASRCGLPLLVAEDEAALTRLLQQQNDCRLLVDAIFGNGMTAPARGHYRQALRWLNASGVPVFAVDMPSGIDATSGAVLEEAVRADCSASFACAKIGQVSMPAAAYGGALEVVDIGMPAVLQAAVPARLCLVEAADAQALLPRRTSDSHKGVCGHSLLLAGMSGTCGAARLCAEGALRGGSGLVTLAAPAIAQAQLTALAAEVMTFTVPASKDWEPFDGDQLSGLLAGKNAVAVGPGIGWTPASGLLLKRLLGCCHVPLVVDADGLNVLSQRPELLQGSRPAALVLTPHPGEMARLTGLTVAQIQQDRCGVASAFARRHQLVLVLKGARTVIAAADGRVWLNGTGNAGMASGGMGDVLTGLVAALLAQGLAPFEAAVLAVYLHGAAADLCATTGAVGYGAMAVARALPQARQNLQTAGIPRPEGGS</sequence>
<dbReference type="InterPro" id="IPR036652">
    <property type="entry name" value="YjeF_N_dom_sf"/>
</dbReference>
<comment type="cofactor">
    <cofactor evidence="17">
        <name>Mg(2+)</name>
        <dbReference type="ChEBI" id="CHEBI:18420"/>
    </cofactor>
</comment>
<dbReference type="InterPro" id="IPR004443">
    <property type="entry name" value="YjeF_N_dom"/>
</dbReference>
<comment type="catalytic activity">
    <reaction evidence="1 18 19">
        <text>(6R)-NADHX = (6S)-NADHX</text>
        <dbReference type="Rhea" id="RHEA:32215"/>
        <dbReference type="ChEBI" id="CHEBI:64074"/>
        <dbReference type="ChEBI" id="CHEBI:64075"/>
        <dbReference type="EC" id="5.1.99.6"/>
    </reaction>
</comment>
<dbReference type="Gene3D" id="3.40.50.10260">
    <property type="entry name" value="YjeF N-terminal domain"/>
    <property type="match status" value="1"/>
</dbReference>
<dbReference type="STRING" id="57664.SAMN05661003_102184"/>
<dbReference type="PANTHER" id="PTHR12592">
    <property type="entry name" value="ATP-DEPENDENT (S)-NAD(P)H-HYDRATE DEHYDRATASE FAMILY MEMBER"/>
    <property type="match status" value="1"/>
</dbReference>
<keyword evidence="10 17" id="KW-0520">NAD</keyword>
<dbReference type="PROSITE" id="PS51385">
    <property type="entry name" value="YJEF_N"/>
    <property type="match status" value="1"/>
</dbReference>
<feature type="binding site" evidence="18">
    <location>
        <position position="60"/>
    </location>
    <ligand>
        <name>K(+)</name>
        <dbReference type="ChEBI" id="CHEBI:29103"/>
    </ligand>
</feature>
<organism evidence="22 23">
    <name type="scientific">Desulfuromonas thiophila</name>
    <dbReference type="NCBI Taxonomy" id="57664"/>
    <lineage>
        <taxon>Bacteria</taxon>
        <taxon>Pseudomonadati</taxon>
        <taxon>Thermodesulfobacteriota</taxon>
        <taxon>Desulfuromonadia</taxon>
        <taxon>Desulfuromonadales</taxon>
        <taxon>Desulfuromonadaceae</taxon>
        <taxon>Desulfuromonas</taxon>
    </lineage>
</organism>
<evidence type="ECO:0000256" key="8">
    <source>
        <dbReference type="ARBA" id="ARBA00022857"/>
    </source>
</evidence>
<feature type="domain" description="YjeF C-terminal" evidence="20">
    <location>
        <begin position="231"/>
        <end position="512"/>
    </location>
</feature>
<feature type="binding site" evidence="18">
    <location>
        <position position="167"/>
    </location>
    <ligand>
        <name>K(+)</name>
        <dbReference type="ChEBI" id="CHEBI:29103"/>
    </ligand>
</feature>
<proteinExistence type="inferred from homology"/>
<evidence type="ECO:0000313" key="22">
    <source>
        <dbReference type="EMBL" id="SDD94236.1"/>
    </source>
</evidence>
<evidence type="ECO:0000256" key="2">
    <source>
        <dbReference type="ARBA" id="ARBA00000909"/>
    </source>
</evidence>
<dbReference type="GO" id="GO:0052855">
    <property type="term" value="F:ADP-dependent NAD(P)H-hydrate dehydratase activity"/>
    <property type="evidence" value="ECO:0007669"/>
    <property type="project" value="UniProtKB-UniRule"/>
</dbReference>
<comment type="catalytic activity">
    <reaction evidence="16 17 19">
        <text>(6S)-NADPHX + ADP = AMP + phosphate + NADPH + H(+)</text>
        <dbReference type="Rhea" id="RHEA:32235"/>
        <dbReference type="ChEBI" id="CHEBI:15378"/>
        <dbReference type="ChEBI" id="CHEBI:43474"/>
        <dbReference type="ChEBI" id="CHEBI:57783"/>
        <dbReference type="ChEBI" id="CHEBI:64076"/>
        <dbReference type="ChEBI" id="CHEBI:456215"/>
        <dbReference type="ChEBI" id="CHEBI:456216"/>
        <dbReference type="EC" id="4.2.1.136"/>
    </reaction>
</comment>
<dbReference type="GO" id="GO:0046872">
    <property type="term" value="F:metal ion binding"/>
    <property type="evidence" value="ECO:0007669"/>
    <property type="project" value="UniProtKB-UniRule"/>
</dbReference>
<feature type="binding site" evidence="18">
    <location>
        <position position="164"/>
    </location>
    <ligand>
        <name>(6S)-NADPHX</name>
        <dbReference type="ChEBI" id="CHEBI:64076"/>
    </ligand>
</feature>
<keyword evidence="23" id="KW-1185">Reference proteome</keyword>
<dbReference type="EMBL" id="FNAQ01000002">
    <property type="protein sequence ID" value="SDD94236.1"/>
    <property type="molecule type" value="Genomic_DNA"/>
</dbReference>
<evidence type="ECO:0000256" key="16">
    <source>
        <dbReference type="ARBA" id="ARBA00049209"/>
    </source>
</evidence>
<keyword evidence="7 17" id="KW-0067">ATP-binding</keyword>
<feature type="binding site" evidence="17">
    <location>
        <begin position="424"/>
        <end position="428"/>
    </location>
    <ligand>
        <name>AMP</name>
        <dbReference type="ChEBI" id="CHEBI:456215"/>
    </ligand>
</feature>
<dbReference type="EC" id="4.2.1.136" evidence="19"/>
<comment type="catalytic activity">
    <reaction evidence="15 17 19">
        <text>(6S)-NADHX + ADP = AMP + phosphate + NADH + H(+)</text>
        <dbReference type="Rhea" id="RHEA:32223"/>
        <dbReference type="ChEBI" id="CHEBI:15378"/>
        <dbReference type="ChEBI" id="CHEBI:43474"/>
        <dbReference type="ChEBI" id="CHEBI:57945"/>
        <dbReference type="ChEBI" id="CHEBI:64074"/>
        <dbReference type="ChEBI" id="CHEBI:456215"/>
        <dbReference type="ChEBI" id="CHEBI:456216"/>
        <dbReference type="EC" id="4.2.1.136"/>
    </reaction>
</comment>
<dbReference type="PROSITE" id="PS51383">
    <property type="entry name" value="YJEF_C_3"/>
    <property type="match status" value="1"/>
</dbReference>
<dbReference type="GO" id="GO:0110051">
    <property type="term" value="P:metabolite repair"/>
    <property type="evidence" value="ECO:0007669"/>
    <property type="project" value="TreeGrafter"/>
</dbReference>
<dbReference type="PANTHER" id="PTHR12592:SF0">
    <property type="entry name" value="ATP-DEPENDENT (S)-NAD(P)H-HYDRATE DEHYDRATASE"/>
    <property type="match status" value="1"/>
</dbReference>
<dbReference type="InterPro" id="IPR000631">
    <property type="entry name" value="CARKD"/>
</dbReference>
<comment type="function">
    <text evidence="14 19">Bifunctional enzyme that catalyzes the epimerization of the S- and R-forms of NAD(P)HX and the dehydration of the S-form of NAD(P)HX at the expense of ADP, which is converted to AMP. This allows the repair of both epimers of NAD(P)HX, a damaged form of NAD(P)H that is a result of enzymatic or heat-dependent hydration.</text>
</comment>
<evidence type="ECO:0000256" key="15">
    <source>
        <dbReference type="ARBA" id="ARBA00048238"/>
    </source>
</evidence>
<evidence type="ECO:0000256" key="4">
    <source>
        <dbReference type="ARBA" id="ARBA00009524"/>
    </source>
</evidence>
<dbReference type="SUPFAM" id="SSF53613">
    <property type="entry name" value="Ribokinase-like"/>
    <property type="match status" value="1"/>
</dbReference>
<dbReference type="GO" id="GO:0046496">
    <property type="term" value="P:nicotinamide nucleotide metabolic process"/>
    <property type="evidence" value="ECO:0007669"/>
    <property type="project" value="UniProtKB-UniRule"/>
</dbReference>
<keyword evidence="12 17" id="KW-0456">Lyase</keyword>
<dbReference type="SUPFAM" id="SSF64153">
    <property type="entry name" value="YjeF N-terminal domain-like"/>
    <property type="match status" value="1"/>
</dbReference>
<feature type="binding site" evidence="17">
    <location>
        <position position="266"/>
    </location>
    <ligand>
        <name>(6S)-NADPHX</name>
        <dbReference type="ChEBI" id="CHEBI:64076"/>
    </ligand>
</feature>
<feature type="binding site" evidence="17">
    <location>
        <position position="454"/>
    </location>
    <ligand>
        <name>(6S)-NADPHX</name>
        <dbReference type="ChEBI" id="CHEBI:64076"/>
    </ligand>
</feature>
<dbReference type="OrthoDB" id="9806925at2"/>
<evidence type="ECO:0000256" key="3">
    <source>
        <dbReference type="ARBA" id="ARBA00006001"/>
    </source>
</evidence>
<dbReference type="Gene3D" id="3.40.1190.20">
    <property type="match status" value="1"/>
</dbReference>
<comment type="similarity">
    <text evidence="17">Belongs to the NnrD/CARKD family.</text>
</comment>
<gene>
    <name evidence="17" type="primary">nnrD</name>
    <name evidence="18" type="synonym">nnrE</name>
    <name evidence="22" type="ORF">SAMN05661003_102184</name>
</gene>
<dbReference type="Proteomes" id="UP000243205">
    <property type="component" value="Unassembled WGS sequence"/>
</dbReference>
<feature type="binding site" evidence="17">
    <location>
        <position position="453"/>
    </location>
    <ligand>
        <name>AMP</name>
        <dbReference type="ChEBI" id="CHEBI:456215"/>
    </ligand>
</feature>
<dbReference type="HAMAP" id="MF_01966">
    <property type="entry name" value="NADHX_epimerase"/>
    <property type="match status" value="1"/>
</dbReference>
<name>A0A1G6YXB3_9BACT</name>
<evidence type="ECO:0000256" key="9">
    <source>
        <dbReference type="ARBA" id="ARBA00022958"/>
    </source>
</evidence>
<dbReference type="CDD" id="cd01171">
    <property type="entry name" value="YXKO-related"/>
    <property type="match status" value="1"/>
</dbReference>
<keyword evidence="11 18" id="KW-0413">Isomerase</keyword>
<keyword evidence="9 18" id="KW-0630">Potassium</keyword>
<evidence type="ECO:0000256" key="5">
    <source>
        <dbReference type="ARBA" id="ARBA00022723"/>
    </source>
</evidence>
<dbReference type="Pfam" id="PF03853">
    <property type="entry name" value="YjeF_N"/>
    <property type="match status" value="1"/>
</dbReference>
<accession>A0A1G6YXB3</accession>
<evidence type="ECO:0000259" key="21">
    <source>
        <dbReference type="PROSITE" id="PS51385"/>
    </source>
</evidence>
<dbReference type="PROSITE" id="PS01050">
    <property type="entry name" value="YJEF_C_2"/>
    <property type="match status" value="1"/>
</dbReference>
<evidence type="ECO:0000256" key="12">
    <source>
        <dbReference type="ARBA" id="ARBA00023239"/>
    </source>
</evidence>
<evidence type="ECO:0000256" key="11">
    <source>
        <dbReference type="ARBA" id="ARBA00023235"/>
    </source>
</evidence>
<keyword evidence="13" id="KW-0511">Multifunctional enzyme</keyword>
<dbReference type="NCBIfam" id="TIGR00196">
    <property type="entry name" value="yjeF_cterm"/>
    <property type="match status" value="1"/>
</dbReference>
<dbReference type="PIRSF" id="PIRSF017184">
    <property type="entry name" value="Nnr"/>
    <property type="match status" value="1"/>
</dbReference>
<evidence type="ECO:0000313" key="23">
    <source>
        <dbReference type="Proteomes" id="UP000243205"/>
    </source>
</evidence>
<feature type="binding site" evidence="17">
    <location>
        <position position="335"/>
    </location>
    <ligand>
        <name>(6S)-NADPHX</name>
        <dbReference type="ChEBI" id="CHEBI:64076"/>
    </ligand>
</feature>
<evidence type="ECO:0000259" key="20">
    <source>
        <dbReference type="PROSITE" id="PS51383"/>
    </source>
</evidence>
<comment type="subunit">
    <text evidence="17">Homotetramer.</text>
</comment>
<keyword evidence="6 17" id="KW-0547">Nucleotide-binding</keyword>
<dbReference type="InterPro" id="IPR017953">
    <property type="entry name" value="Carbohydrate_kinase_pred_CS"/>
</dbReference>
<dbReference type="HAMAP" id="MF_01965">
    <property type="entry name" value="NADHX_dehydratase"/>
    <property type="match status" value="1"/>
</dbReference>
<evidence type="ECO:0000256" key="6">
    <source>
        <dbReference type="ARBA" id="ARBA00022741"/>
    </source>
</evidence>
<dbReference type="RefSeq" id="WP_092076202.1">
    <property type="nucleotide sequence ID" value="NZ_FNAQ01000002.1"/>
</dbReference>
<comment type="similarity">
    <text evidence="3 19">In the N-terminal section; belongs to the NnrE/AIBP family.</text>
</comment>
<protein>
    <recommendedName>
        <fullName evidence="19">Bifunctional NAD(P)H-hydrate repair enzyme</fullName>
    </recommendedName>
    <alternativeName>
        <fullName evidence="19">Nicotinamide nucleotide repair protein</fullName>
    </alternativeName>
    <domain>
        <recommendedName>
            <fullName evidence="19">ADP-dependent (S)-NAD(P)H-hydrate dehydratase</fullName>
            <ecNumber evidence="19">4.2.1.136</ecNumber>
        </recommendedName>
        <alternativeName>
            <fullName evidence="19">ADP-dependent NAD(P)HX dehydratase</fullName>
        </alternativeName>
    </domain>
    <domain>
        <recommendedName>
            <fullName evidence="19">NAD(P)H-hydrate epimerase</fullName>
            <ecNumber evidence="19">5.1.99.6</ecNumber>
        </recommendedName>
    </domain>
</protein>
<evidence type="ECO:0000256" key="7">
    <source>
        <dbReference type="ARBA" id="ARBA00022840"/>
    </source>
</evidence>
<dbReference type="InterPro" id="IPR030677">
    <property type="entry name" value="Nnr"/>
</dbReference>
<dbReference type="NCBIfam" id="TIGR00197">
    <property type="entry name" value="yjeF_nterm"/>
    <property type="match status" value="1"/>
</dbReference>
<keyword evidence="8 17" id="KW-0521">NADP</keyword>
<comment type="catalytic activity">
    <reaction evidence="2 18 19">
        <text>(6R)-NADPHX = (6S)-NADPHX</text>
        <dbReference type="Rhea" id="RHEA:32227"/>
        <dbReference type="ChEBI" id="CHEBI:64076"/>
        <dbReference type="ChEBI" id="CHEBI:64077"/>
        <dbReference type="EC" id="5.1.99.6"/>
    </reaction>
</comment>
<evidence type="ECO:0000256" key="18">
    <source>
        <dbReference type="HAMAP-Rule" id="MF_01966"/>
    </source>
</evidence>
<comment type="similarity">
    <text evidence="4 19">In the C-terminal section; belongs to the NnrD/CARKD family.</text>
</comment>
<evidence type="ECO:0000256" key="1">
    <source>
        <dbReference type="ARBA" id="ARBA00000013"/>
    </source>
</evidence>
<dbReference type="GO" id="GO:0005524">
    <property type="term" value="F:ATP binding"/>
    <property type="evidence" value="ECO:0007669"/>
    <property type="project" value="UniProtKB-UniRule"/>
</dbReference>
<feature type="binding site" evidence="17">
    <location>
        <position position="387"/>
    </location>
    <ligand>
        <name>(6S)-NADPHX</name>
        <dbReference type="ChEBI" id="CHEBI:64076"/>
    </ligand>
</feature>
<dbReference type="GO" id="GO:0052856">
    <property type="term" value="F:NAD(P)HX epimerase activity"/>
    <property type="evidence" value="ECO:0007669"/>
    <property type="project" value="UniProtKB-UniRule"/>
</dbReference>
<comment type="cofactor">
    <cofactor evidence="18 19">
        <name>K(+)</name>
        <dbReference type="ChEBI" id="CHEBI:29103"/>
    </cofactor>
    <text evidence="18 19">Binds 1 potassium ion per subunit.</text>
</comment>
<evidence type="ECO:0000256" key="19">
    <source>
        <dbReference type="PIRNR" id="PIRNR017184"/>
    </source>
</evidence>
<comment type="function">
    <text evidence="17">Catalyzes the dehydration of the S-form of NAD(P)HX at the expense of ADP, which is converted to AMP. Together with NAD(P)HX epimerase, which catalyzes the epimerization of the S- and R-forms, the enzyme allows the repair of both epimers of NAD(P)HX, a damaged form of NAD(P)H that is a result of enzymatic or heat-dependent hydration.</text>
</comment>
<evidence type="ECO:0000256" key="17">
    <source>
        <dbReference type="HAMAP-Rule" id="MF_01965"/>
    </source>
</evidence>
<dbReference type="Pfam" id="PF01256">
    <property type="entry name" value="Carb_kinase"/>
    <property type="match status" value="1"/>
</dbReference>
<feature type="binding site" evidence="18">
    <location>
        <position position="131"/>
    </location>
    <ligand>
        <name>K(+)</name>
        <dbReference type="ChEBI" id="CHEBI:29103"/>
    </ligand>
</feature>
<feature type="binding site" evidence="18">
    <location>
        <position position="146"/>
    </location>
    <ligand>
        <name>(6S)-NADPHX</name>
        <dbReference type="ChEBI" id="CHEBI:64076"/>
    </ligand>
</feature>
<evidence type="ECO:0000256" key="10">
    <source>
        <dbReference type="ARBA" id="ARBA00023027"/>
    </source>
</evidence>
<feature type="binding site" evidence="18">
    <location>
        <begin position="135"/>
        <end position="141"/>
    </location>
    <ligand>
        <name>(6S)-NADPHX</name>
        <dbReference type="ChEBI" id="CHEBI:64076"/>
    </ligand>
</feature>
<feature type="binding site" evidence="18">
    <location>
        <begin position="59"/>
        <end position="63"/>
    </location>
    <ligand>
        <name>(6S)-NADPHX</name>
        <dbReference type="ChEBI" id="CHEBI:64076"/>
    </ligand>
</feature>
<feature type="domain" description="YjeF N-terminal" evidence="21">
    <location>
        <begin position="9"/>
        <end position="221"/>
    </location>
</feature>
<evidence type="ECO:0000256" key="13">
    <source>
        <dbReference type="ARBA" id="ARBA00023268"/>
    </source>
</evidence>
<reference evidence="23" key="1">
    <citation type="submission" date="2016-10" db="EMBL/GenBank/DDBJ databases">
        <authorList>
            <person name="Varghese N."/>
            <person name="Submissions S."/>
        </authorList>
    </citation>
    <scope>NUCLEOTIDE SEQUENCE [LARGE SCALE GENOMIC DNA]</scope>
    <source>
        <strain evidence="23">DSM 8987</strain>
    </source>
</reference>